<accession>N6V463</accession>
<dbReference type="STRING" id="363754.RHSP_81959"/>
<protein>
    <submittedName>
        <fullName evidence="1">Uncharacterized protein</fullName>
    </submittedName>
</protein>
<dbReference type="EMBL" id="AQHN01000013">
    <property type="protein sequence ID" value="ENN88655.1"/>
    <property type="molecule type" value="Genomic_DNA"/>
</dbReference>
<proteinExistence type="predicted"/>
<evidence type="ECO:0000313" key="2">
    <source>
        <dbReference type="Proteomes" id="UP000012429"/>
    </source>
</evidence>
<organism evidence="1 2">
    <name type="scientific">Rhizobium freirei PRF 81</name>
    <dbReference type="NCBI Taxonomy" id="363754"/>
    <lineage>
        <taxon>Bacteria</taxon>
        <taxon>Pseudomonadati</taxon>
        <taxon>Pseudomonadota</taxon>
        <taxon>Alphaproteobacteria</taxon>
        <taxon>Hyphomicrobiales</taxon>
        <taxon>Rhizobiaceae</taxon>
        <taxon>Rhizobium/Agrobacterium group</taxon>
        <taxon>Rhizobium</taxon>
    </lineage>
</organism>
<comment type="caution">
    <text evidence="1">The sequence shown here is derived from an EMBL/GenBank/DDBJ whole genome shotgun (WGS) entry which is preliminary data.</text>
</comment>
<dbReference type="Proteomes" id="UP000012429">
    <property type="component" value="Unassembled WGS sequence"/>
</dbReference>
<gene>
    <name evidence="1" type="ORF">RHSP_81959</name>
</gene>
<keyword evidence="2" id="KW-1185">Reference proteome</keyword>
<sequence>MSGRAILRHAGNRFRAIQGQLAIGIYDEAAGILDEGLARPFVVGKRDRRTVGQMLPFQGCIELACTLVEPLCIRCFRQVGIETRGLPHFAVDIGDRRRHRPGKADDRAIDGDERQYGGTEIGQNCFCLCGVDLTQVAGAERALGEIAELPAGDHHGRRAAGRNAGDSLGGNGFIVAIEPVGDRYAEIFCVEGIDDLLEGLVGAPCAGNLDGRIG</sequence>
<reference evidence="1 2" key="1">
    <citation type="journal article" date="2012" name="BMC Genomics">
        <title>Genomic basis of broad host range and environmental adaptability of Rhizobium tropici CIAT 899 and Rhizobium sp. PRF 81 which are used in inoculants for common bean (Phaseolus vulgaris L.).</title>
        <authorList>
            <person name="Ormeno-Orrillo E."/>
            <person name="Menna P."/>
            <person name="Almeida L.G."/>
            <person name="Ollero F.J."/>
            <person name="Nicolas M.F."/>
            <person name="Pains Rodrigues E."/>
            <person name="Shigueyoshi Nakatani A."/>
            <person name="Silva Batista J.S."/>
            <person name="Oliveira Chueire L.M."/>
            <person name="Souza R.C."/>
            <person name="Ribeiro Vasconcelos A.T."/>
            <person name="Megias M."/>
            <person name="Hungria M."/>
            <person name="Martinez-Romero E."/>
        </authorList>
    </citation>
    <scope>NUCLEOTIDE SEQUENCE [LARGE SCALE GENOMIC DNA]</scope>
    <source>
        <strain evidence="1 2">PRF 81</strain>
    </source>
</reference>
<name>N6V463_9HYPH</name>
<evidence type="ECO:0000313" key="1">
    <source>
        <dbReference type="EMBL" id="ENN88655.1"/>
    </source>
</evidence>
<dbReference type="AlphaFoldDB" id="N6V463"/>